<dbReference type="Gene3D" id="2.60.40.420">
    <property type="entry name" value="Cupredoxins - blue copper proteins"/>
    <property type="match status" value="2"/>
</dbReference>
<reference evidence="5 6" key="1">
    <citation type="submission" date="2018-10" db="EMBL/GenBank/DDBJ databases">
        <title>Fifty Aureobasidium pullulans genomes reveal a recombining polyextremotolerant generalist.</title>
        <authorList>
            <person name="Gostincar C."/>
            <person name="Turk M."/>
            <person name="Zajc J."/>
            <person name="Gunde-Cimerman N."/>
        </authorList>
    </citation>
    <scope>NUCLEOTIDE SEQUENCE [LARGE SCALE GENOMIC DNA]</scope>
    <source>
        <strain evidence="5 6">EXF-6604</strain>
    </source>
</reference>
<accession>A0A4S9SXT4</accession>
<feature type="chain" id="PRO_5043197678" evidence="3">
    <location>
        <begin position="21"/>
        <end position="502"/>
    </location>
</feature>
<feature type="signal peptide" evidence="3">
    <location>
        <begin position="1"/>
        <end position="20"/>
    </location>
</feature>
<evidence type="ECO:0000256" key="3">
    <source>
        <dbReference type="SAM" id="SignalP"/>
    </source>
</evidence>
<comment type="caution">
    <text evidence="5">The sequence shown here is derived from an EMBL/GenBank/DDBJ whole genome shotgun (WGS) entry which is preliminary data.</text>
</comment>
<organism evidence="5 6">
    <name type="scientific">Aureobasidium pullulans</name>
    <name type="common">Black yeast</name>
    <name type="synonym">Pullularia pullulans</name>
    <dbReference type="NCBI Taxonomy" id="5580"/>
    <lineage>
        <taxon>Eukaryota</taxon>
        <taxon>Fungi</taxon>
        <taxon>Dikarya</taxon>
        <taxon>Ascomycota</taxon>
        <taxon>Pezizomycotina</taxon>
        <taxon>Dothideomycetes</taxon>
        <taxon>Dothideomycetidae</taxon>
        <taxon>Dothideales</taxon>
        <taxon>Saccotheciaceae</taxon>
        <taxon>Aureobasidium</taxon>
    </lineage>
</organism>
<evidence type="ECO:0000313" key="5">
    <source>
        <dbReference type="EMBL" id="THY20072.1"/>
    </source>
</evidence>
<dbReference type="PROSITE" id="PS00079">
    <property type="entry name" value="MULTICOPPER_OXIDASE1"/>
    <property type="match status" value="1"/>
</dbReference>
<name>A0A4S9SXT4_AURPU</name>
<sequence length="502" mass="54651">MPTHLIPLLLFTLGTLGASAVPPPGRSGSPGGNGNVPVGQPVPPTTSSANWPTSAVSEWMIASYTSSLVASGVSESFWTTTATSAVQSAFSTTVSSSNGTTRLLASCAASMNSSVPSSLGFNFSGTIRRYYVAAEEVEWDYAPTGWDNWLGVPLHDSIRAKNAGYLEYGTVWTKALYRGYTDATFTQRTEQPAWQGTQGPILRAEVGDVIEILFLNNLTNHYATMHSMGLAYQKSSEGADYPDAEPGVNFKILEEDAVPPVEPGVAPGGCVVYKWMVTELAGPNEGEPARLHSYHSYVSLYEDANTGLIGPTIIYATGTMDKIMSEYREIPFLFMIYTESTSFLSGVNAERLAGQTNIKPDITHLYSANNSVWYPQELNIAGSEHFPSAPAFHTINGYTFSNNPMFEMCLGDKVLWYVMAYGSASHVFHMHGNGYTYLNTKRYATSINDGIGKTFVMDATGSGMWQVVCHVDKHLSRGMVANYKVHPKNCPLEQSNRAEQSR</sequence>
<feature type="region of interest" description="Disordered" evidence="2">
    <location>
        <begin position="21"/>
        <end position="50"/>
    </location>
</feature>
<evidence type="ECO:0000256" key="1">
    <source>
        <dbReference type="ARBA" id="ARBA00022723"/>
    </source>
</evidence>
<dbReference type="AlphaFoldDB" id="A0A4S9SXT4"/>
<feature type="domain" description="Plastocyanin-like" evidence="4">
    <location>
        <begin position="391"/>
        <end position="488"/>
    </location>
</feature>
<evidence type="ECO:0000256" key="2">
    <source>
        <dbReference type="SAM" id="MobiDB-lite"/>
    </source>
</evidence>
<keyword evidence="1" id="KW-0479">Metal-binding</keyword>
<dbReference type="GO" id="GO:0016491">
    <property type="term" value="F:oxidoreductase activity"/>
    <property type="evidence" value="ECO:0007669"/>
    <property type="project" value="InterPro"/>
</dbReference>
<dbReference type="InterPro" id="IPR033138">
    <property type="entry name" value="Cu_oxidase_CS"/>
</dbReference>
<dbReference type="GO" id="GO:0005507">
    <property type="term" value="F:copper ion binding"/>
    <property type="evidence" value="ECO:0007669"/>
    <property type="project" value="InterPro"/>
</dbReference>
<dbReference type="InterPro" id="IPR011706">
    <property type="entry name" value="Cu-oxidase_C"/>
</dbReference>
<gene>
    <name evidence="5" type="ORF">D6D01_06909</name>
</gene>
<dbReference type="EMBL" id="QZBD01000312">
    <property type="protein sequence ID" value="THY20072.1"/>
    <property type="molecule type" value="Genomic_DNA"/>
</dbReference>
<dbReference type="Pfam" id="PF07731">
    <property type="entry name" value="Cu-oxidase_2"/>
    <property type="match status" value="1"/>
</dbReference>
<dbReference type="SUPFAM" id="SSF49503">
    <property type="entry name" value="Cupredoxins"/>
    <property type="match status" value="2"/>
</dbReference>
<proteinExistence type="predicted"/>
<protein>
    <submittedName>
        <fullName evidence="5">Cupredoxin</fullName>
    </submittedName>
</protein>
<keyword evidence="3" id="KW-0732">Signal</keyword>
<evidence type="ECO:0000313" key="6">
    <source>
        <dbReference type="Proteomes" id="UP000306584"/>
    </source>
</evidence>
<dbReference type="InterPro" id="IPR008972">
    <property type="entry name" value="Cupredoxin"/>
</dbReference>
<dbReference type="Proteomes" id="UP000306584">
    <property type="component" value="Unassembled WGS sequence"/>
</dbReference>
<evidence type="ECO:0000259" key="4">
    <source>
        <dbReference type="Pfam" id="PF07731"/>
    </source>
</evidence>